<name>A0ABW8Q5V1_9NEIS</name>
<evidence type="ECO:0000256" key="1">
    <source>
        <dbReference type="ARBA" id="ARBA00023015"/>
    </source>
</evidence>
<sequence length="252" mass="27289">MSEQKLTNPALEKIVRILDLLTKAARPLNGAQIAKQLDLPRSSVHGLLNGMLAYGLIRKSGDGGFTPGTHLMYWANGFLATQDIVADFQQAIAAMPALDAYTLTLSVLTGDQVMYLACRNSTSPLGFIFRAGMRFPAVLTATGKAILATFSDEEVRQIVTAFPEPLTDTSVRTQDGLLEELAQTRARGYAVDNGQLRLGMYCFGTALADMQGQRYGIAVSLTEKEADETTVRHVAGHLKQLAEKLENGLGRV</sequence>
<dbReference type="PROSITE" id="PS51078">
    <property type="entry name" value="ICLR_ED"/>
    <property type="match status" value="1"/>
</dbReference>
<comment type="caution">
    <text evidence="6">The sequence shown here is derived from an EMBL/GenBank/DDBJ whole genome shotgun (WGS) entry which is preliminary data.</text>
</comment>
<dbReference type="InterPro" id="IPR005471">
    <property type="entry name" value="Tscrpt_reg_IclR_N"/>
</dbReference>
<dbReference type="SUPFAM" id="SSF46785">
    <property type="entry name" value="Winged helix' DNA-binding domain"/>
    <property type="match status" value="1"/>
</dbReference>
<evidence type="ECO:0000313" key="7">
    <source>
        <dbReference type="Proteomes" id="UP001621964"/>
    </source>
</evidence>
<dbReference type="InterPro" id="IPR050707">
    <property type="entry name" value="HTH_MetabolicPath_Reg"/>
</dbReference>
<feature type="domain" description="HTH iclR-type" evidence="4">
    <location>
        <begin position="8"/>
        <end position="69"/>
    </location>
</feature>
<keyword evidence="3" id="KW-0804">Transcription</keyword>
<dbReference type="SMART" id="SM00346">
    <property type="entry name" value="HTH_ICLR"/>
    <property type="match status" value="1"/>
</dbReference>
<dbReference type="Pfam" id="PF01614">
    <property type="entry name" value="IclR_C"/>
    <property type="match status" value="1"/>
</dbReference>
<evidence type="ECO:0000256" key="2">
    <source>
        <dbReference type="ARBA" id="ARBA00023125"/>
    </source>
</evidence>
<protein>
    <submittedName>
        <fullName evidence="6">IclR family transcriptional regulator</fullName>
    </submittedName>
</protein>
<evidence type="ECO:0000313" key="6">
    <source>
        <dbReference type="EMBL" id="MFK7642972.1"/>
    </source>
</evidence>
<dbReference type="PANTHER" id="PTHR30136">
    <property type="entry name" value="HELIX-TURN-HELIX TRANSCRIPTIONAL REGULATOR, ICLR FAMILY"/>
    <property type="match status" value="1"/>
</dbReference>
<gene>
    <name evidence="6" type="ORF">ACI43T_10850</name>
</gene>
<organism evidence="6 7">
    <name type="scientific">Neisseria oralis</name>
    <dbReference type="NCBI Taxonomy" id="1107316"/>
    <lineage>
        <taxon>Bacteria</taxon>
        <taxon>Pseudomonadati</taxon>
        <taxon>Pseudomonadota</taxon>
        <taxon>Betaproteobacteria</taxon>
        <taxon>Neisseriales</taxon>
        <taxon>Neisseriaceae</taxon>
        <taxon>Neisseria</taxon>
    </lineage>
</organism>
<accession>A0ABW8Q5V1</accession>
<dbReference type="Pfam" id="PF09339">
    <property type="entry name" value="HTH_IclR"/>
    <property type="match status" value="1"/>
</dbReference>
<evidence type="ECO:0000259" key="4">
    <source>
        <dbReference type="PROSITE" id="PS51077"/>
    </source>
</evidence>
<dbReference type="InterPro" id="IPR014757">
    <property type="entry name" value="Tscrpt_reg_IclR_C"/>
</dbReference>
<proteinExistence type="predicted"/>
<evidence type="ECO:0000256" key="3">
    <source>
        <dbReference type="ARBA" id="ARBA00023163"/>
    </source>
</evidence>
<keyword evidence="1" id="KW-0805">Transcription regulation</keyword>
<dbReference type="SUPFAM" id="SSF55781">
    <property type="entry name" value="GAF domain-like"/>
    <property type="match status" value="1"/>
</dbReference>
<dbReference type="Proteomes" id="UP001621964">
    <property type="component" value="Unassembled WGS sequence"/>
</dbReference>
<dbReference type="PANTHER" id="PTHR30136:SF24">
    <property type="entry name" value="HTH-TYPE TRANSCRIPTIONAL REPRESSOR ALLR"/>
    <property type="match status" value="1"/>
</dbReference>
<evidence type="ECO:0000259" key="5">
    <source>
        <dbReference type="PROSITE" id="PS51078"/>
    </source>
</evidence>
<dbReference type="InterPro" id="IPR036388">
    <property type="entry name" value="WH-like_DNA-bd_sf"/>
</dbReference>
<dbReference type="EMBL" id="JBJGEB010000014">
    <property type="protein sequence ID" value="MFK7642972.1"/>
    <property type="molecule type" value="Genomic_DNA"/>
</dbReference>
<dbReference type="InterPro" id="IPR036390">
    <property type="entry name" value="WH_DNA-bd_sf"/>
</dbReference>
<dbReference type="RefSeq" id="WP_308024362.1">
    <property type="nucleotide sequence ID" value="NZ_CAUJQB010000156.1"/>
</dbReference>
<reference evidence="6 7" key="1">
    <citation type="submission" date="2024-11" db="EMBL/GenBank/DDBJ databases">
        <authorList>
            <person name="Mikucki A.G."/>
            <person name="Kahler C.M."/>
        </authorList>
    </citation>
    <scope>NUCLEOTIDE SEQUENCE [LARGE SCALE GENOMIC DNA]</scope>
    <source>
        <strain evidence="6 7">EXNM717</strain>
    </source>
</reference>
<dbReference type="InterPro" id="IPR029016">
    <property type="entry name" value="GAF-like_dom_sf"/>
</dbReference>
<dbReference type="Gene3D" id="1.10.10.10">
    <property type="entry name" value="Winged helix-like DNA-binding domain superfamily/Winged helix DNA-binding domain"/>
    <property type="match status" value="1"/>
</dbReference>
<keyword evidence="2" id="KW-0238">DNA-binding</keyword>
<dbReference type="Gene3D" id="3.30.450.40">
    <property type="match status" value="1"/>
</dbReference>
<keyword evidence="7" id="KW-1185">Reference proteome</keyword>
<dbReference type="PROSITE" id="PS51077">
    <property type="entry name" value="HTH_ICLR"/>
    <property type="match status" value="1"/>
</dbReference>
<feature type="domain" description="IclR-ED" evidence="5">
    <location>
        <begin position="70"/>
        <end position="251"/>
    </location>
</feature>